<dbReference type="Proteomes" id="UP000095286">
    <property type="component" value="Unplaced"/>
</dbReference>
<name>A0AC35UH55_9BILA</name>
<organism evidence="1 2">
    <name type="scientific">Rhabditophanes sp. KR3021</name>
    <dbReference type="NCBI Taxonomy" id="114890"/>
    <lineage>
        <taxon>Eukaryota</taxon>
        <taxon>Metazoa</taxon>
        <taxon>Ecdysozoa</taxon>
        <taxon>Nematoda</taxon>
        <taxon>Chromadorea</taxon>
        <taxon>Rhabditida</taxon>
        <taxon>Tylenchina</taxon>
        <taxon>Panagrolaimomorpha</taxon>
        <taxon>Strongyloidoidea</taxon>
        <taxon>Alloionematidae</taxon>
        <taxon>Rhabditophanes</taxon>
    </lineage>
</organism>
<evidence type="ECO:0000313" key="2">
    <source>
        <dbReference type="WBParaSite" id="RSKR_0001139400.1"/>
    </source>
</evidence>
<reference evidence="2" key="1">
    <citation type="submission" date="2016-11" db="UniProtKB">
        <authorList>
            <consortium name="WormBaseParasite"/>
        </authorList>
    </citation>
    <scope>IDENTIFICATION</scope>
    <source>
        <strain evidence="2">KR3021</strain>
    </source>
</reference>
<accession>A0AC35UH55</accession>
<protein>
    <submittedName>
        <fullName evidence="2">POU domain protein</fullName>
    </submittedName>
</protein>
<sequence length="377" mass="42987">MDSTQLLNIIHQVFNSANNHANILYKSSDLPPTPENEGSPQINPWASEIKNINPKHFYDAINAQLMLNSVMMTDSSLKNVVNLITAQKTFRDQSLTTNTDNANLSSFLNQNISFPTLLPVPSLSASNLGTLEGNNVVDIAKIINEYNGNTNLESTTDNNRKYENVDSKNSLKSTTPIMHSRGKVKDTLNDDEKRQVEEFALHFKNARIRFGFTQGDVGQQLMGCNFFSQTTISRFEALNLSFKNMCKLRPLLAEWITVTERLLQEGKSAEEINQQKLHLSYFHNNTDKLMAKNESSEDSNSFETSFSNKRRSSDDSSMIANLKKRRKRTNLDASQREFLNRSFNIDERPDHDKMAKISQELGLEQEVIRVWYCNMKV</sequence>
<dbReference type="WBParaSite" id="RSKR_0001139400.1">
    <property type="protein sequence ID" value="RSKR_0001139400.1"/>
    <property type="gene ID" value="RSKR_0001139400"/>
</dbReference>
<proteinExistence type="predicted"/>
<evidence type="ECO:0000313" key="1">
    <source>
        <dbReference type="Proteomes" id="UP000095286"/>
    </source>
</evidence>